<dbReference type="OrthoDB" id="2067664at2"/>
<accession>A0A0F2CXU1</accession>
<dbReference type="GO" id="GO:0003743">
    <property type="term" value="F:translation initiation factor activity"/>
    <property type="evidence" value="ECO:0007669"/>
    <property type="project" value="UniProtKB-KW"/>
</dbReference>
<gene>
    <name evidence="3" type="ORF">TZ87_00828</name>
</gene>
<organism evidence="3 4">
    <name type="scientific">Streptococcus oralis subsp. oralis</name>
    <dbReference type="NCBI Taxonomy" id="1891914"/>
    <lineage>
        <taxon>Bacteria</taxon>
        <taxon>Bacillati</taxon>
        <taxon>Bacillota</taxon>
        <taxon>Bacilli</taxon>
        <taxon>Lactobacillales</taxon>
        <taxon>Streptococcaceae</taxon>
        <taxon>Streptococcus</taxon>
    </lineage>
</organism>
<proteinExistence type="predicted"/>
<reference evidence="3 4" key="1">
    <citation type="submission" date="2015-02" db="EMBL/GenBank/DDBJ databases">
        <title>Evolution of amylase-binding proteins of oral streptococcal species.</title>
        <authorList>
            <person name="Haase E.M."/>
        </authorList>
    </citation>
    <scope>NUCLEOTIDE SEQUENCE [LARGE SCALE GENOMIC DNA]</scope>
    <source>
        <strain evidence="3 4">COL85/1862</strain>
    </source>
</reference>
<dbReference type="PATRIC" id="fig|28037.209.peg.830"/>
<evidence type="ECO:0000313" key="3">
    <source>
        <dbReference type="EMBL" id="KJQ63642.1"/>
    </source>
</evidence>
<dbReference type="AlphaFoldDB" id="A0A0F2CXU1"/>
<dbReference type="InterPro" id="IPR040819">
    <property type="entry name" value="Rol_Rep_N"/>
</dbReference>
<feature type="domain" description="Replication initiation protein-like C-terminal" evidence="1">
    <location>
        <begin position="179"/>
        <end position="363"/>
    </location>
</feature>
<dbReference type="RefSeq" id="WP_045591947.1">
    <property type="nucleotide sequence ID" value="NZ_JYGM01000005.1"/>
</dbReference>
<dbReference type="Proteomes" id="UP000033657">
    <property type="component" value="Unassembled WGS sequence"/>
</dbReference>
<protein>
    <submittedName>
        <fullName evidence="3">Replication initiation factor</fullName>
    </submittedName>
</protein>
<keyword evidence="3" id="KW-0396">Initiation factor</keyword>
<sequence length="413" mass="48937">MSVDADGPFLTDRVCSNTILCKLGVPSKEFSNTILCKLGVPSKEFSISKGFGDFKGGKIRQKVESKSMAKNEHLRSVFDWIQIQFDKTEFSPREIIEDILFLDYDLFIENKGSLKYYNYDSQLHHGNIRIYYGAKESSYMLVMSGQALEFFRDMVLDPNSLSERQFLNNLYYNYNQFSVRRIDIAIDDFNETPYFTPNQLLKICQKKRFIYGKSTYYNTYGDEAIGQTLYLRKPNDDERLRIYDKRLERAEKLGISKRYIENWIRTELELRKEKAHYFIQEWLHSEIDLLNFTKGYLKEKVRFYSDSQFSKPLRSWEKFLGHSKPVSIIIPKPKTELEQKLEWFTYKGSGAILKAYKFLYDNNLLHEYEKSNYLALNNMEYPPDLASGLIERAILFKREDLIPTIKENIKRRN</sequence>
<dbReference type="Pfam" id="PF18106">
    <property type="entry name" value="Rol_Rep_N"/>
    <property type="match status" value="1"/>
</dbReference>
<evidence type="ECO:0000259" key="2">
    <source>
        <dbReference type="Pfam" id="PF18106"/>
    </source>
</evidence>
<evidence type="ECO:0000313" key="4">
    <source>
        <dbReference type="Proteomes" id="UP000033657"/>
    </source>
</evidence>
<evidence type="ECO:0000259" key="1">
    <source>
        <dbReference type="Pfam" id="PF02486"/>
    </source>
</evidence>
<dbReference type="EMBL" id="JYGM01000005">
    <property type="protein sequence ID" value="KJQ63642.1"/>
    <property type="molecule type" value="Genomic_DNA"/>
</dbReference>
<name>A0A0F2CXU1_STROR</name>
<feature type="domain" description="Rolling Circle replication initiation protein N-terminal" evidence="2">
    <location>
        <begin position="77"/>
        <end position="153"/>
    </location>
</feature>
<dbReference type="Pfam" id="PF02486">
    <property type="entry name" value="Rep_trans"/>
    <property type="match status" value="1"/>
</dbReference>
<keyword evidence="3" id="KW-0648">Protein biosynthesis</keyword>
<comment type="caution">
    <text evidence="3">The sequence shown here is derived from an EMBL/GenBank/DDBJ whole genome shotgun (WGS) entry which is preliminary data.</text>
</comment>
<dbReference type="InterPro" id="IPR003491">
    <property type="entry name" value="REP-like_C"/>
</dbReference>